<evidence type="ECO:0000256" key="7">
    <source>
        <dbReference type="ARBA" id="ARBA00022795"/>
    </source>
</evidence>
<dbReference type="InterPro" id="IPR000563">
    <property type="entry name" value="Flag_FliH"/>
</dbReference>
<proteinExistence type="inferred from homology"/>
<evidence type="ECO:0000259" key="11">
    <source>
        <dbReference type="Pfam" id="PF02108"/>
    </source>
</evidence>
<dbReference type="GO" id="GO:0003774">
    <property type="term" value="F:cytoskeletal motor activity"/>
    <property type="evidence" value="ECO:0007669"/>
    <property type="project" value="InterPro"/>
</dbReference>
<keyword evidence="9" id="KW-1006">Bacterial flagellum protein export</keyword>
<evidence type="ECO:0000256" key="8">
    <source>
        <dbReference type="ARBA" id="ARBA00022927"/>
    </source>
</evidence>
<dbReference type="GO" id="GO:0009288">
    <property type="term" value="C:bacterial-type flagellum"/>
    <property type="evidence" value="ECO:0007669"/>
    <property type="project" value="InterPro"/>
</dbReference>
<dbReference type="GO" id="GO:0071973">
    <property type="term" value="P:bacterial-type flagellum-dependent cell motility"/>
    <property type="evidence" value="ECO:0007669"/>
    <property type="project" value="InterPro"/>
</dbReference>
<feature type="compositionally biased region" description="Polar residues" evidence="10">
    <location>
        <begin position="269"/>
        <end position="300"/>
    </location>
</feature>
<dbReference type="InterPro" id="IPR018035">
    <property type="entry name" value="Flagellar_FliH/T3SS_HrpE"/>
</dbReference>
<keyword evidence="5" id="KW-0813">Transport</keyword>
<dbReference type="Pfam" id="PF02108">
    <property type="entry name" value="FliH"/>
    <property type="match status" value="1"/>
</dbReference>
<dbReference type="AlphaFoldDB" id="A0A8J2XP35"/>
<gene>
    <name evidence="12" type="primary">fliH</name>
    <name evidence="12" type="ORF">GCM10011369_19980</name>
</gene>
<evidence type="ECO:0000256" key="6">
    <source>
        <dbReference type="ARBA" id="ARBA00022490"/>
    </source>
</evidence>
<dbReference type="GO" id="GO:0044781">
    <property type="term" value="P:bacterial-type flagellum organization"/>
    <property type="evidence" value="ECO:0007669"/>
    <property type="project" value="UniProtKB-KW"/>
</dbReference>
<dbReference type="Proteomes" id="UP000619743">
    <property type="component" value="Unassembled WGS sequence"/>
</dbReference>
<keyword evidence="6" id="KW-0963">Cytoplasm</keyword>
<organism evidence="12 13">
    <name type="scientific">Neiella marina</name>
    <dbReference type="NCBI Taxonomy" id="508461"/>
    <lineage>
        <taxon>Bacteria</taxon>
        <taxon>Pseudomonadati</taxon>
        <taxon>Pseudomonadota</taxon>
        <taxon>Gammaproteobacteria</taxon>
        <taxon>Alteromonadales</taxon>
        <taxon>Echinimonadaceae</taxon>
        <taxon>Neiella</taxon>
    </lineage>
</organism>
<name>A0A8J2XP35_9GAMM</name>
<dbReference type="InterPro" id="IPR051472">
    <property type="entry name" value="T3SS_Stator/FliH"/>
</dbReference>
<evidence type="ECO:0000256" key="4">
    <source>
        <dbReference type="ARBA" id="ARBA00016507"/>
    </source>
</evidence>
<keyword evidence="12" id="KW-0282">Flagellum</keyword>
<dbReference type="EMBL" id="BMDX01000009">
    <property type="protein sequence ID" value="GGA78077.1"/>
    <property type="molecule type" value="Genomic_DNA"/>
</dbReference>
<comment type="similarity">
    <text evidence="3">Belongs to the FliH family.</text>
</comment>
<keyword evidence="12" id="KW-0969">Cilium</keyword>
<evidence type="ECO:0000313" key="12">
    <source>
        <dbReference type="EMBL" id="GGA78077.1"/>
    </source>
</evidence>
<dbReference type="PRINTS" id="PR01003">
    <property type="entry name" value="FLGFLIH"/>
</dbReference>
<evidence type="ECO:0000256" key="2">
    <source>
        <dbReference type="ARBA" id="ARBA00004496"/>
    </source>
</evidence>
<feature type="region of interest" description="Disordered" evidence="10">
    <location>
        <begin position="263"/>
        <end position="300"/>
    </location>
</feature>
<keyword evidence="8" id="KW-0653">Protein transport</keyword>
<evidence type="ECO:0000313" key="13">
    <source>
        <dbReference type="Proteomes" id="UP000619743"/>
    </source>
</evidence>
<dbReference type="GO" id="GO:0015031">
    <property type="term" value="P:protein transport"/>
    <property type="evidence" value="ECO:0007669"/>
    <property type="project" value="UniProtKB-KW"/>
</dbReference>
<evidence type="ECO:0000256" key="5">
    <source>
        <dbReference type="ARBA" id="ARBA00022448"/>
    </source>
</evidence>
<feature type="region of interest" description="Disordered" evidence="10">
    <location>
        <begin position="91"/>
        <end position="119"/>
    </location>
</feature>
<keyword evidence="12" id="KW-0966">Cell projection</keyword>
<evidence type="ECO:0000256" key="10">
    <source>
        <dbReference type="SAM" id="MobiDB-lite"/>
    </source>
</evidence>
<feature type="domain" description="Flagellar assembly protein FliH/Type III secretion system HrpE" evidence="11">
    <location>
        <begin position="125"/>
        <end position="251"/>
    </location>
</feature>
<comment type="subcellular location">
    <subcellularLocation>
        <location evidence="2">Cytoplasm</location>
    </subcellularLocation>
</comment>
<protein>
    <recommendedName>
        <fullName evidence="4">Flagellar assembly protein FliH</fullName>
    </recommendedName>
</protein>
<dbReference type="RefSeq" id="WP_158100547.1">
    <property type="nucleotide sequence ID" value="NZ_BMDX01000009.1"/>
</dbReference>
<keyword evidence="7" id="KW-1005">Bacterial flagellum biogenesis</keyword>
<accession>A0A8J2XP35</accession>
<dbReference type="GO" id="GO:0005829">
    <property type="term" value="C:cytosol"/>
    <property type="evidence" value="ECO:0007669"/>
    <property type="project" value="TreeGrafter"/>
</dbReference>
<feature type="region of interest" description="Disordered" evidence="10">
    <location>
        <begin position="1"/>
        <end position="20"/>
    </location>
</feature>
<comment type="caution">
    <text evidence="12">The sequence shown here is derived from an EMBL/GenBank/DDBJ whole genome shotgun (WGS) entry which is preliminary data.</text>
</comment>
<comment type="function">
    <text evidence="1">Needed for flagellar regrowth and assembly.</text>
</comment>
<dbReference type="PANTHER" id="PTHR34982">
    <property type="entry name" value="YOP PROTEINS TRANSLOCATION PROTEIN L"/>
    <property type="match status" value="1"/>
</dbReference>
<evidence type="ECO:0000256" key="3">
    <source>
        <dbReference type="ARBA" id="ARBA00006602"/>
    </source>
</evidence>
<evidence type="ECO:0000256" key="1">
    <source>
        <dbReference type="ARBA" id="ARBA00003041"/>
    </source>
</evidence>
<reference evidence="13" key="1">
    <citation type="journal article" date="2019" name="Int. J. Syst. Evol. Microbiol.">
        <title>The Global Catalogue of Microorganisms (GCM) 10K type strain sequencing project: providing services to taxonomists for standard genome sequencing and annotation.</title>
        <authorList>
            <consortium name="The Broad Institute Genomics Platform"/>
            <consortium name="The Broad Institute Genome Sequencing Center for Infectious Disease"/>
            <person name="Wu L."/>
            <person name="Ma J."/>
        </authorList>
    </citation>
    <scope>NUCLEOTIDE SEQUENCE [LARGE SCALE GENOMIC DNA]</scope>
    <source>
        <strain evidence="13">CGMCC 1.10130</strain>
    </source>
</reference>
<keyword evidence="13" id="KW-1185">Reference proteome</keyword>
<sequence length="300" mass="33451">MTEPDEQQSITPSQESEAELLARWDLPDVTVEEEVVSNAMNVSFSRTKADQQNEQLVEEAPVLTAEALEEIRAAAREEGFAEGKQEGFIKGHQQGTESGHAEGLSQGLEEGRQQGLAQGQAEIEERLQHFDALMRGLYQPQQQLDLQVERELVQLVTAVAQAVTRHELNTNPQLILNTLKQGAELLPFQQQRVRVQLHPADMEVVQNSYSDEQIQQRGWLLEPEAGLNRGDVRMMTDQSDVSIDMEQRLAKVSDVFLAQLQQLEQPQQSMPSNSEADAQVATTDLNQPPENSENGSESTS</sequence>
<dbReference type="OrthoDB" id="8480773at2"/>
<dbReference type="PANTHER" id="PTHR34982:SF1">
    <property type="entry name" value="FLAGELLAR ASSEMBLY PROTEIN FLIH"/>
    <property type="match status" value="1"/>
</dbReference>
<evidence type="ECO:0000256" key="9">
    <source>
        <dbReference type="ARBA" id="ARBA00023225"/>
    </source>
</evidence>